<organism evidence="15">
    <name type="scientific">Monomastix sp. (strain OKE-1)</name>
    <dbReference type="NCBI Taxonomy" id="141716"/>
    <lineage>
        <taxon>Eukaryota</taxon>
        <taxon>Viridiplantae</taxon>
        <taxon>Chlorophyta</taxon>
        <taxon>Mamiellophyceae</taxon>
        <taxon>Monomastigales</taxon>
        <taxon>Monomastigaceae</taxon>
        <taxon>Monomastix</taxon>
    </lineage>
</organism>
<dbReference type="InterPro" id="IPR036512">
    <property type="entry name" value="PSII_PsbZ_sf"/>
</dbReference>
<evidence type="ECO:0000256" key="8">
    <source>
        <dbReference type="ARBA" id="ARBA00023078"/>
    </source>
</evidence>
<evidence type="ECO:0000256" key="12">
    <source>
        <dbReference type="HAMAP-Rule" id="MF_00644"/>
    </source>
</evidence>
<dbReference type="PANTHER" id="PTHR34971:SF2">
    <property type="entry name" value="PHOTOSYSTEM II REACTION CENTER PROTEIN Z"/>
    <property type="match status" value="1"/>
</dbReference>
<gene>
    <name evidence="12 15" type="primary">psbZ</name>
</gene>
<evidence type="ECO:0000256" key="6">
    <source>
        <dbReference type="ARBA" id="ARBA00022692"/>
    </source>
</evidence>
<evidence type="ECO:0000256" key="7">
    <source>
        <dbReference type="ARBA" id="ARBA00022989"/>
    </source>
</evidence>
<dbReference type="GO" id="GO:0015979">
    <property type="term" value="P:photosynthesis"/>
    <property type="evidence" value="ECO:0007669"/>
    <property type="project" value="UniProtKB-UniRule"/>
</dbReference>
<dbReference type="RefSeq" id="YP_002601041.1">
    <property type="nucleotide sequence ID" value="NC_012101.1"/>
</dbReference>
<protein>
    <recommendedName>
        <fullName evidence="3 12">Photosystem II reaction center protein Z</fullName>
        <shortName evidence="12">PSII-Z</shortName>
    </recommendedName>
</protein>
<keyword evidence="8 12" id="KW-0793">Thylakoid</keyword>
<keyword evidence="9 12" id="KW-0472">Membrane</keyword>
<evidence type="ECO:0000256" key="9">
    <source>
        <dbReference type="ARBA" id="ARBA00023136"/>
    </source>
</evidence>
<dbReference type="AlphaFoldDB" id="C0JWN6"/>
<keyword evidence="15" id="KW-0150">Chloroplast</keyword>
<feature type="transmembrane region" description="Helical" evidence="14">
    <location>
        <begin position="38"/>
        <end position="61"/>
    </location>
</feature>
<keyword evidence="5 12" id="KW-0602">Photosynthesis</keyword>
<dbReference type="GO" id="GO:0042549">
    <property type="term" value="P:photosystem II stabilization"/>
    <property type="evidence" value="ECO:0007669"/>
    <property type="project" value="InterPro"/>
</dbReference>
<comment type="subcellular location">
    <subcellularLocation>
        <location evidence="1">Membrane</location>
        <topology evidence="1">Multi-pass membrane protein</topology>
    </subcellularLocation>
    <subcellularLocation>
        <location evidence="12">Plastid</location>
        <location evidence="12">Chloroplast thylakoid membrane</location>
        <topology evidence="12">Multi-pass membrane protein</topology>
    </subcellularLocation>
</comment>
<comment type="subunit">
    <text evidence="11 12">PSII is composed of 1 copy each of membrane proteins PsbA, PsbB, PsbC, PsbD, PsbE, PsbF, PsbH, PsbI, PsbJ, PsbK, PsbL, PsbM, PsbT, PsbY, PsbZ, Psb30/Ycf12, at least 3 peripheral proteins of the oxygen-evolving complex and a large number of cofactors. It forms dimeric complexes.</text>
</comment>
<dbReference type="EMBL" id="FJ493497">
    <property type="protein sequence ID" value="ACK36895.1"/>
    <property type="molecule type" value="Genomic_DNA"/>
</dbReference>
<evidence type="ECO:0000256" key="11">
    <source>
        <dbReference type="ARBA" id="ARBA00038734"/>
    </source>
</evidence>
<dbReference type="GO" id="GO:0009535">
    <property type="term" value="C:chloroplast thylakoid membrane"/>
    <property type="evidence" value="ECO:0007669"/>
    <property type="project" value="UniProtKB-SubCell"/>
</dbReference>
<dbReference type="PANTHER" id="PTHR34971">
    <property type="entry name" value="PHOTOSYSTEM II REACTION CENTER PROTEIN Z"/>
    <property type="match status" value="1"/>
</dbReference>
<reference evidence="15" key="1">
    <citation type="journal article" date="2006" name="BMC Biol.">
        <title>The complete chloroplast DNA sequence of the green alga Oltmannsiellopsis viridis reveals a distinctive quadripartite architecture in the chloroplast genome of early diverging ulvophytes.</title>
        <authorList>
            <person name="Pombert J.F."/>
            <person name="Lemieux C."/>
            <person name="Turmel M."/>
        </authorList>
    </citation>
    <scope>NUCLEOTIDE SEQUENCE</scope>
</reference>
<reference evidence="15" key="2">
    <citation type="journal article" date="2009" name="Mol. Biol. Evol.">
        <title>The chloroplast genomes of the green algae Pyramimonas, Monomastix, and Pycnococcus shed new light on the evolutionary history of prasinophytes and the origin of the secondary chloroplasts of euglenids.</title>
        <authorList>
            <person name="Turmel M."/>
            <person name="Gagnon M.C."/>
            <person name="O'Kelly C.J."/>
            <person name="Otis C."/>
            <person name="Lemieux C."/>
        </authorList>
    </citation>
    <scope>NUCLEOTIDE SEQUENCE</scope>
</reference>
<dbReference type="SUPFAM" id="SSF161055">
    <property type="entry name" value="PsbZ-like"/>
    <property type="match status" value="1"/>
</dbReference>
<evidence type="ECO:0000256" key="3">
    <source>
        <dbReference type="ARBA" id="ARBA00021665"/>
    </source>
</evidence>
<dbReference type="Pfam" id="PF01737">
    <property type="entry name" value="Ycf9"/>
    <property type="match status" value="1"/>
</dbReference>
<geneLocation type="chloroplast" evidence="15"/>
<comment type="function">
    <text evidence="12">May control the interaction of photosystem II (PSII) cores with the light-harvesting antenna, regulates electron flow through the 2 photosystem reaction centers. PSII is a light-driven water plastoquinone oxidoreductase, using light energy to abstract electrons from H(2)O, generating a proton gradient subsequently used for ATP formation.</text>
</comment>
<evidence type="ECO:0000256" key="14">
    <source>
        <dbReference type="SAM" id="Phobius"/>
    </source>
</evidence>
<keyword evidence="15" id="KW-0934">Plastid</keyword>
<evidence type="ECO:0000256" key="1">
    <source>
        <dbReference type="ARBA" id="ARBA00004141"/>
    </source>
</evidence>
<dbReference type="HAMAP" id="MF_00644">
    <property type="entry name" value="PSII_PsbZ"/>
    <property type="match status" value="1"/>
</dbReference>
<evidence type="ECO:0000256" key="13">
    <source>
        <dbReference type="RuleBase" id="RU003472"/>
    </source>
</evidence>
<name>C0JWN6_MONSK</name>
<evidence type="ECO:0000256" key="5">
    <source>
        <dbReference type="ARBA" id="ARBA00022531"/>
    </source>
</evidence>
<evidence type="ECO:0000256" key="2">
    <source>
        <dbReference type="ARBA" id="ARBA00008367"/>
    </source>
</evidence>
<comment type="similarity">
    <text evidence="2 12 13">Belongs to the PsbZ family.</text>
</comment>
<dbReference type="Gene3D" id="1.10.287.740">
    <property type="entry name" value="Photosystem II PsbZ, reaction centre"/>
    <property type="match status" value="1"/>
</dbReference>
<dbReference type="NCBIfam" id="TIGR03043">
    <property type="entry name" value="PS_II_psbZ"/>
    <property type="match status" value="1"/>
</dbReference>
<keyword evidence="4 12" id="KW-0674">Reaction center</keyword>
<proteinExistence type="inferred from homology"/>
<keyword evidence="7 12" id="KW-1133">Transmembrane helix</keyword>
<keyword evidence="10 12" id="KW-0604">Photosystem II</keyword>
<accession>C0JWN6</accession>
<comment type="function">
    <text evidence="13">Controls the interaction of photosystem II (PSII) cores with the light-harvesting antenna, regulates electron flow through the 2 photosystem reaction centers. PSII is a light-driven water plastoquinone oxidoreductase, using light energy to abstract electrons from H(2)O, generating a proton gradient subsequently used for ATP formation.</text>
</comment>
<sequence>MLFLFQISLFAFIALSFALVVGVPVLLASPDGWSSSKQVVFSGTSLWFFLVFVVGVLNSFVV</sequence>
<dbReference type="InterPro" id="IPR002644">
    <property type="entry name" value="PSII_PsbZ"/>
</dbReference>
<evidence type="ECO:0000256" key="10">
    <source>
        <dbReference type="ARBA" id="ARBA00023276"/>
    </source>
</evidence>
<dbReference type="GO" id="GO:0009539">
    <property type="term" value="C:photosystem II reaction center"/>
    <property type="evidence" value="ECO:0007669"/>
    <property type="project" value="InterPro"/>
</dbReference>
<evidence type="ECO:0000256" key="4">
    <source>
        <dbReference type="ARBA" id="ARBA00022469"/>
    </source>
</evidence>
<dbReference type="GeneID" id="7441167"/>
<evidence type="ECO:0000313" key="15">
    <source>
        <dbReference type="EMBL" id="ACK36895.1"/>
    </source>
</evidence>
<keyword evidence="6 12" id="KW-0812">Transmembrane</keyword>